<dbReference type="PANTHER" id="PTHR28208:SF3">
    <property type="entry name" value="PHOSPHATIDATE PHOSPHATASE APP1"/>
    <property type="match status" value="1"/>
</dbReference>
<organism evidence="3 4">
    <name type="scientific">Leeuwenhoekiella palythoae</name>
    <dbReference type="NCBI Taxonomy" id="573501"/>
    <lineage>
        <taxon>Bacteria</taxon>
        <taxon>Pseudomonadati</taxon>
        <taxon>Bacteroidota</taxon>
        <taxon>Flavobacteriia</taxon>
        <taxon>Flavobacteriales</taxon>
        <taxon>Flavobacteriaceae</taxon>
        <taxon>Leeuwenhoekiella</taxon>
    </lineage>
</organism>
<proteinExistence type="predicted"/>
<dbReference type="Pfam" id="PF09949">
    <property type="entry name" value="APP1_cat"/>
    <property type="match status" value="1"/>
</dbReference>
<dbReference type="Proteomes" id="UP000184240">
    <property type="component" value="Unassembled WGS sequence"/>
</dbReference>
<dbReference type="InterPro" id="IPR019236">
    <property type="entry name" value="APP1_cat"/>
</dbReference>
<protein>
    <submittedName>
        <fullName evidence="3">Uncharacterized conserved protein</fullName>
    </submittedName>
</protein>
<evidence type="ECO:0000313" key="4">
    <source>
        <dbReference type="Proteomes" id="UP000184240"/>
    </source>
</evidence>
<sequence length="326" mass="38193">MKLDLQLYRGYANDEELVVFGHLFKSWAPDKFQTDRKGFKHAFSVLHMFRISPLKNVEVRLRFKDIDVTTRTMDDGFFRFNVPYENTLESGWHTYEITCKPKEVDYGIIEKAEFLKPFESKLSIISDIDDTFLISHSGNIFKKLYVMLARNVNHRKTFEDVVRHYQSLSTSGHDEEGKRNSFFYVSSSEWNLYDFIVQFTKLQELPKAVLKLKSIKTGISDFLRTGGGNHDHKFIKIKDIIAFYPQQHYVLLGDDSQQDAFIYERICKMFPVNISAVYLRQTQKHQHKKISKVLENIEEMGVATCYFKKSSEAIKHSKEHGIIKAE</sequence>
<reference evidence="4" key="2">
    <citation type="submission" date="2016-11" db="EMBL/GenBank/DDBJ databases">
        <authorList>
            <person name="Varghese N."/>
            <person name="Submissions S."/>
        </authorList>
    </citation>
    <scope>NUCLEOTIDE SEQUENCE [LARGE SCALE GENOMIC DNA]</scope>
    <source>
        <strain evidence="4">DSM 19859</strain>
    </source>
</reference>
<reference evidence="3" key="1">
    <citation type="submission" date="2016-11" db="EMBL/GenBank/DDBJ databases">
        <authorList>
            <person name="Jaros S."/>
            <person name="Januszkiewicz K."/>
            <person name="Wedrychowicz H."/>
        </authorList>
    </citation>
    <scope>NUCLEOTIDE SEQUENCE [LARGE SCALE GENOMIC DNA]</scope>
    <source>
        <strain evidence="3">DSM 19859</strain>
    </source>
</reference>
<dbReference type="AlphaFoldDB" id="A0A1M5Y315"/>
<feature type="domain" description="Phosphatidate phosphatase APP1 catalytic" evidence="1">
    <location>
        <begin position="123"/>
        <end position="281"/>
    </location>
</feature>
<accession>A0A1M5Y315</accession>
<dbReference type="GO" id="GO:0008195">
    <property type="term" value="F:phosphatidate phosphatase activity"/>
    <property type="evidence" value="ECO:0007669"/>
    <property type="project" value="InterPro"/>
</dbReference>
<dbReference type="Proteomes" id="UP000290037">
    <property type="component" value="Unassembled WGS sequence"/>
</dbReference>
<dbReference type="InterPro" id="IPR052935">
    <property type="entry name" value="Mg2+_PAP"/>
</dbReference>
<dbReference type="PANTHER" id="PTHR28208">
    <property type="entry name" value="PHOSPHATIDATE PHOSPHATASE APP1"/>
    <property type="match status" value="1"/>
</dbReference>
<dbReference type="RefSeq" id="WP_072982513.1">
    <property type="nucleotide sequence ID" value="NZ_FQXT01000003.1"/>
</dbReference>
<evidence type="ECO:0000313" key="3">
    <source>
        <dbReference type="EMBL" id="SHI06461.1"/>
    </source>
</evidence>
<evidence type="ECO:0000313" key="2">
    <source>
        <dbReference type="EMBL" id="RXG30442.1"/>
    </source>
</evidence>
<reference evidence="2 5" key="3">
    <citation type="submission" date="2018-07" db="EMBL/GenBank/DDBJ databases">
        <title>Leeuwenhoekiella genomics.</title>
        <authorList>
            <person name="Tahon G."/>
            <person name="Willems A."/>
        </authorList>
    </citation>
    <scope>NUCLEOTIDE SEQUENCE [LARGE SCALE GENOMIC DNA]</scope>
    <source>
        <strain evidence="2 5">LMG 24856</strain>
    </source>
</reference>
<dbReference type="STRING" id="573501.SAMN04487999_1899"/>
<gene>
    <name evidence="2" type="ORF">DSM01_1192</name>
    <name evidence="3" type="ORF">SAMN04487999_1899</name>
</gene>
<name>A0A1M5Y315_9FLAO</name>
<dbReference type="OrthoDB" id="9789875at2"/>
<dbReference type="EMBL" id="FQXT01000003">
    <property type="protein sequence ID" value="SHI06461.1"/>
    <property type="molecule type" value="Genomic_DNA"/>
</dbReference>
<evidence type="ECO:0000313" key="5">
    <source>
        <dbReference type="Proteomes" id="UP000290037"/>
    </source>
</evidence>
<evidence type="ECO:0000259" key="1">
    <source>
        <dbReference type="Pfam" id="PF09949"/>
    </source>
</evidence>
<keyword evidence="5" id="KW-1185">Reference proteome</keyword>
<dbReference type="EMBL" id="QOVN01000002">
    <property type="protein sequence ID" value="RXG30442.1"/>
    <property type="molecule type" value="Genomic_DNA"/>
</dbReference>